<reference evidence="5" key="2">
    <citation type="journal article" date="2013" name="G3 (Bethesda)">
        <title>Genomes of Ashbya fungi isolated from insects reveal four mating-type loci, numerous translocations, lack of transposons, and distinct gene duplications.</title>
        <authorList>
            <person name="Dietrich F.S."/>
            <person name="Voegeli S."/>
            <person name="Kuo S."/>
            <person name="Philippsen P."/>
        </authorList>
    </citation>
    <scope>GENOME REANNOTATION</scope>
    <source>
        <strain evidence="5">ATCC 10895 / CBS 109.51 / FGSC 9923 / NRRL Y-1056</strain>
    </source>
</reference>
<name>Q756B8_EREGS</name>
<dbReference type="InterPro" id="IPR012677">
    <property type="entry name" value="Nucleotide-bd_a/b_plait_sf"/>
</dbReference>
<dbReference type="GeneID" id="4621420"/>
<dbReference type="SUPFAM" id="SSF54928">
    <property type="entry name" value="RNA-binding domain, RBD"/>
    <property type="match status" value="1"/>
</dbReference>
<organism evidence="4 5">
    <name type="scientific">Eremothecium gossypii (strain ATCC 10895 / CBS 109.51 / FGSC 9923 / NRRL Y-1056)</name>
    <name type="common">Yeast</name>
    <name type="synonym">Ashbya gossypii</name>
    <dbReference type="NCBI Taxonomy" id="284811"/>
    <lineage>
        <taxon>Eukaryota</taxon>
        <taxon>Fungi</taxon>
        <taxon>Dikarya</taxon>
        <taxon>Ascomycota</taxon>
        <taxon>Saccharomycotina</taxon>
        <taxon>Saccharomycetes</taxon>
        <taxon>Saccharomycetales</taxon>
        <taxon>Saccharomycetaceae</taxon>
        <taxon>Eremothecium</taxon>
    </lineage>
</organism>
<dbReference type="InParanoid" id="Q756B8"/>
<feature type="compositionally biased region" description="Low complexity" evidence="2">
    <location>
        <begin position="164"/>
        <end position="176"/>
    </location>
</feature>
<dbReference type="eggNOG" id="ENOG502S4TA">
    <property type="taxonomic scope" value="Eukaryota"/>
</dbReference>
<dbReference type="PANTHER" id="PTHR23147">
    <property type="entry name" value="SERINE/ARGININE RICH SPLICING FACTOR"/>
    <property type="match status" value="1"/>
</dbReference>
<dbReference type="Gene3D" id="3.30.70.330">
    <property type="match status" value="1"/>
</dbReference>
<dbReference type="KEGG" id="ago:AGOS_AER349C"/>
<dbReference type="InterPro" id="IPR000504">
    <property type="entry name" value="RRM_dom"/>
</dbReference>
<feature type="compositionally biased region" description="Basic and acidic residues" evidence="2">
    <location>
        <begin position="106"/>
        <end position="149"/>
    </location>
</feature>
<dbReference type="HOGENOM" id="CLU_072351_0_0_1"/>
<proteinExistence type="predicted"/>
<dbReference type="OrthoDB" id="5970at2759"/>
<dbReference type="OMA" id="VKFETHE"/>
<dbReference type="InterPro" id="IPR035979">
    <property type="entry name" value="RBD_domain_sf"/>
</dbReference>
<keyword evidence="1" id="KW-0694">RNA-binding</keyword>
<dbReference type="STRING" id="284811.Q756B8"/>
<dbReference type="RefSeq" id="NP_985205.1">
    <property type="nucleotide sequence ID" value="NM_210559.1"/>
</dbReference>
<feature type="domain" description="RRM" evidence="3">
    <location>
        <begin position="5"/>
        <end position="87"/>
    </location>
</feature>
<evidence type="ECO:0000313" key="5">
    <source>
        <dbReference type="Proteomes" id="UP000000591"/>
    </source>
</evidence>
<gene>
    <name evidence="4" type="ORF">AGOS_AER349C</name>
</gene>
<dbReference type="AlphaFoldDB" id="Q756B8"/>
<dbReference type="SMART" id="SM00360">
    <property type="entry name" value="RRM"/>
    <property type="match status" value="1"/>
</dbReference>
<dbReference type="EMBL" id="AE016818">
    <property type="protein sequence ID" value="AAS53029.1"/>
    <property type="molecule type" value="Genomic_DNA"/>
</dbReference>
<evidence type="ECO:0000256" key="1">
    <source>
        <dbReference type="PROSITE-ProRule" id="PRU00176"/>
    </source>
</evidence>
<keyword evidence="5" id="KW-1185">Reference proteome</keyword>
<evidence type="ECO:0000313" key="4">
    <source>
        <dbReference type="EMBL" id="AAS53029.1"/>
    </source>
</evidence>
<dbReference type="PROSITE" id="PS50102">
    <property type="entry name" value="RRM"/>
    <property type="match status" value="1"/>
</dbReference>
<reference evidence="4 5" key="1">
    <citation type="journal article" date="2004" name="Science">
        <title>The Ashbya gossypii genome as a tool for mapping the ancient Saccharomyces cerevisiae genome.</title>
        <authorList>
            <person name="Dietrich F.S."/>
            <person name="Voegeli S."/>
            <person name="Brachat S."/>
            <person name="Lerch A."/>
            <person name="Gates K."/>
            <person name="Steiner S."/>
            <person name="Mohr C."/>
            <person name="Pohlmann R."/>
            <person name="Luedi P."/>
            <person name="Choi S."/>
            <person name="Wing R.A."/>
            <person name="Flavier A."/>
            <person name="Gaffney T.D."/>
            <person name="Philippsen P."/>
        </authorList>
    </citation>
    <scope>NUCLEOTIDE SEQUENCE [LARGE SCALE GENOMIC DNA]</scope>
    <source>
        <strain evidence="5">ATCC 10895 / CBS 109.51 / FGSC 9923 / NRRL Y-1056</strain>
    </source>
</reference>
<evidence type="ECO:0000259" key="3">
    <source>
        <dbReference type="PROSITE" id="PS50102"/>
    </source>
</evidence>
<accession>Q756B8</accession>
<feature type="compositionally biased region" description="Pro residues" evidence="2">
    <location>
        <begin position="177"/>
        <end position="218"/>
    </location>
</feature>
<feature type="region of interest" description="Disordered" evidence="2">
    <location>
        <begin position="88"/>
        <end position="218"/>
    </location>
</feature>
<dbReference type="Pfam" id="PF00076">
    <property type="entry name" value="RRM_1"/>
    <property type="match status" value="1"/>
</dbReference>
<dbReference type="InterPro" id="IPR034403">
    <property type="entry name" value="Srp1p_RRM"/>
</dbReference>
<dbReference type="Proteomes" id="UP000000591">
    <property type="component" value="Chromosome V"/>
</dbReference>
<evidence type="ECO:0000256" key="2">
    <source>
        <dbReference type="SAM" id="MobiDB-lite"/>
    </source>
</evidence>
<protein>
    <submittedName>
        <fullName evidence="4">AER349Cp</fullName>
    </submittedName>
</protein>
<dbReference type="CDD" id="cd12467">
    <property type="entry name" value="RRM_Srp1p_like"/>
    <property type="match status" value="1"/>
</dbReference>
<sequence>MGTSNTVHVSGFPAETRARDMAPDFEAVGKIVRIDIPPMRPFQDRPFAFVKFETHEECVRAVEELDGRPFTPDTRFTYHVQVARSRPYAPYAPRNGRGAPGGYREAAYRGRDVRDQDPRDYRVGLLARGRDDDFRFREPREYRDREPPRAYETAPPPPRDEDYAPSPALERAASPPAAAPPRSPVSPPPPAPSPPRSPAPPSPHSPPAPPPAAEPAHE</sequence>
<dbReference type="GO" id="GO:0003723">
    <property type="term" value="F:RNA binding"/>
    <property type="evidence" value="ECO:0007669"/>
    <property type="project" value="UniProtKB-UniRule"/>
</dbReference>
<dbReference type="InterPro" id="IPR050907">
    <property type="entry name" value="SRSF"/>
</dbReference>